<evidence type="ECO:0000313" key="9">
    <source>
        <dbReference type="Proteomes" id="UP000016843"/>
    </source>
</evidence>
<evidence type="ECO:0000256" key="2">
    <source>
        <dbReference type="ARBA" id="ARBA00001997"/>
    </source>
</evidence>
<comment type="function">
    <text evidence="2 7">Catalyzes the epimerization of the C3' and C5'positions of dTDP-6-deoxy-D-xylo-4-hexulose, forming dTDP-6-deoxy-L-lyxo-4-hexulose.</text>
</comment>
<dbReference type="UniPathway" id="UPA00124"/>
<dbReference type="GO" id="GO:0008830">
    <property type="term" value="F:dTDP-4-dehydrorhamnose 3,5-epimerase activity"/>
    <property type="evidence" value="ECO:0007669"/>
    <property type="project" value="UniProtKB-UniRule"/>
</dbReference>
<accession>U5C0X3</accession>
<reference evidence="8 9" key="1">
    <citation type="journal article" date="2013" name="Genome Announc.">
        <title>Draft Genome Sequence of the Psychrophilic and Alkaliphilic Rhodonellum psychrophilum Strain GCM71T.</title>
        <authorList>
            <person name="Hauptmann A.L."/>
            <person name="Glaring M.A."/>
            <person name="Hallin P.F."/>
            <person name="Prieme A."/>
            <person name="Stougaard P."/>
        </authorList>
    </citation>
    <scope>NUCLEOTIDE SEQUENCE [LARGE SCALE GENOMIC DNA]</scope>
    <source>
        <strain evidence="8 9">GCM71</strain>
    </source>
</reference>
<dbReference type="Gene3D" id="2.60.120.10">
    <property type="entry name" value="Jelly Rolls"/>
    <property type="match status" value="1"/>
</dbReference>
<feature type="active site" description="Proton acceptor" evidence="5">
    <location>
        <position position="82"/>
    </location>
</feature>
<evidence type="ECO:0000256" key="6">
    <source>
        <dbReference type="PIRSR" id="PIRSR600888-3"/>
    </source>
</evidence>
<dbReference type="CDD" id="cd00438">
    <property type="entry name" value="cupin_RmlC"/>
    <property type="match status" value="1"/>
</dbReference>
<protein>
    <recommendedName>
        <fullName evidence="4 7">dTDP-4-dehydrorhamnose 3,5-epimerase</fullName>
        <ecNumber evidence="3 7">5.1.3.13</ecNumber>
    </recommendedName>
    <alternativeName>
        <fullName evidence="7">Thymidine diphospho-4-keto-rhamnose 3,5-epimerase</fullName>
    </alternativeName>
</protein>
<proteinExistence type="inferred from homology"/>
<evidence type="ECO:0000256" key="1">
    <source>
        <dbReference type="ARBA" id="ARBA00001298"/>
    </source>
</evidence>
<comment type="subunit">
    <text evidence="7">Homodimer.</text>
</comment>
<dbReference type="NCBIfam" id="TIGR01221">
    <property type="entry name" value="rmlC"/>
    <property type="match status" value="1"/>
</dbReference>
<dbReference type="GO" id="GO:0000271">
    <property type="term" value="P:polysaccharide biosynthetic process"/>
    <property type="evidence" value="ECO:0007669"/>
    <property type="project" value="TreeGrafter"/>
</dbReference>
<keyword evidence="7" id="KW-0413">Isomerase</keyword>
<keyword evidence="9" id="KW-1185">Reference proteome</keyword>
<comment type="catalytic activity">
    <reaction evidence="1 7">
        <text>dTDP-4-dehydro-6-deoxy-alpha-D-glucose = dTDP-4-dehydro-beta-L-rhamnose</text>
        <dbReference type="Rhea" id="RHEA:16969"/>
        <dbReference type="ChEBI" id="CHEBI:57649"/>
        <dbReference type="ChEBI" id="CHEBI:62830"/>
        <dbReference type="EC" id="5.1.3.13"/>
    </reaction>
</comment>
<name>U5C0X3_9BACT</name>
<dbReference type="PANTHER" id="PTHR21047:SF2">
    <property type="entry name" value="THYMIDINE DIPHOSPHO-4-KETO-RHAMNOSE 3,5-EPIMERASE"/>
    <property type="match status" value="1"/>
</dbReference>
<comment type="pathway">
    <text evidence="7">Carbohydrate biosynthesis; dTDP-L-rhamnose biosynthesis.</text>
</comment>
<dbReference type="Pfam" id="PF00908">
    <property type="entry name" value="dTDP_sugar_isom"/>
    <property type="match status" value="1"/>
</dbReference>
<dbReference type="GO" id="GO:0019305">
    <property type="term" value="P:dTDP-rhamnose biosynthetic process"/>
    <property type="evidence" value="ECO:0007669"/>
    <property type="project" value="UniProtKB-UniRule"/>
</dbReference>
<sequence>MAFLGKKTYLSSSITQIENKFMKIVNTPIEGVVEIYPSVFEDNRGYFFESFRKDQLEKNGIPTNWVQENQSFSKAGTVRGLHFQRKPFAQAKLVRVIQGKVLDIGVDLRKDSKTFGKVFSKILDTKDHNMLLLPEGFAHGFSVLEDAVFSYKCSEYYNKECEGGILWNDPELNIDWMVSSPILSEKDMQWPTLEAFRKLSKGGL</sequence>
<feature type="site" description="Participates in a stacking interaction with the thymidine ring of dTDP-4-oxo-6-deoxyglucose" evidence="6">
    <location>
        <position position="157"/>
    </location>
</feature>
<dbReference type="InterPro" id="IPR014710">
    <property type="entry name" value="RmlC-like_jellyroll"/>
</dbReference>
<organism evidence="8 9">
    <name type="scientific">Rhodonellum psychrophilum GCM71 = DSM 17998</name>
    <dbReference type="NCBI Taxonomy" id="1123057"/>
    <lineage>
        <taxon>Bacteria</taxon>
        <taxon>Pseudomonadati</taxon>
        <taxon>Bacteroidota</taxon>
        <taxon>Cytophagia</taxon>
        <taxon>Cytophagales</taxon>
        <taxon>Cytophagaceae</taxon>
        <taxon>Rhodonellum</taxon>
    </lineage>
</organism>
<dbReference type="EC" id="5.1.3.13" evidence="3 7"/>
<evidence type="ECO:0000256" key="3">
    <source>
        <dbReference type="ARBA" id="ARBA00012098"/>
    </source>
</evidence>
<dbReference type="GO" id="GO:0005829">
    <property type="term" value="C:cytosol"/>
    <property type="evidence" value="ECO:0007669"/>
    <property type="project" value="TreeGrafter"/>
</dbReference>
<dbReference type="InterPro" id="IPR000888">
    <property type="entry name" value="RmlC-like"/>
</dbReference>
<dbReference type="eggNOG" id="COG1898">
    <property type="taxonomic scope" value="Bacteria"/>
</dbReference>
<dbReference type="PATRIC" id="fig|1123057.7.peg.1612"/>
<comment type="caution">
    <text evidence="8">The sequence shown here is derived from an EMBL/GenBank/DDBJ whole genome shotgun (WGS) entry which is preliminary data.</text>
</comment>
<feature type="active site" description="Proton donor" evidence="5">
    <location>
        <position position="151"/>
    </location>
</feature>
<evidence type="ECO:0000256" key="7">
    <source>
        <dbReference type="RuleBase" id="RU364069"/>
    </source>
</evidence>
<dbReference type="PANTHER" id="PTHR21047">
    <property type="entry name" value="DTDP-6-DEOXY-D-GLUCOSE-3,5 EPIMERASE"/>
    <property type="match status" value="1"/>
</dbReference>
<evidence type="ECO:0000256" key="4">
    <source>
        <dbReference type="ARBA" id="ARBA00019595"/>
    </source>
</evidence>
<evidence type="ECO:0000313" key="8">
    <source>
        <dbReference type="EMBL" id="ERM83444.1"/>
    </source>
</evidence>
<dbReference type="InterPro" id="IPR011051">
    <property type="entry name" value="RmlC_Cupin_sf"/>
</dbReference>
<evidence type="ECO:0000256" key="5">
    <source>
        <dbReference type="PIRSR" id="PIRSR600888-1"/>
    </source>
</evidence>
<dbReference type="EMBL" id="AWXR01000013">
    <property type="protein sequence ID" value="ERM83444.1"/>
    <property type="molecule type" value="Genomic_DNA"/>
</dbReference>
<dbReference type="AlphaFoldDB" id="U5C0X3"/>
<dbReference type="SUPFAM" id="SSF51182">
    <property type="entry name" value="RmlC-like cupins"/>
    <property type="match status" value="1"/>
</dbReference>
<comment type="similarity">
    <text evidence="7">Belongs to the dTDP-4-dehydrorhamnose 3,5-epimerase family.</text>
</comment>
<dbReference type="Proteomes" id="UP000016843">
    <property type="component" value="Unassembled WGS sequence"/>
</dbReference>
<gene>
    <name evidence="8" type="ORF">P872_03430</name>
</gene>